<dbReference type="EMBL" id="JBHUIM010000001">
    <property type="protein sequence ID" value="MFD2246638.1"/>
    <property type="molecule type" value="Genomic_DNA"/>
</dbReference>
<sequence>MKKIILPLLLCLCGLSLPATLQAQDSLSVKPQATAPYKVAVGARFSAGGPTGADLSITAKYFIGKQSALEAQSTVNPQNRYFLASLSYIWQPQLLTSSRFRPYAGLGVGVLRSRNYYYDGRSTSEHIKVNPVGVATIGVEYTFPKAPIALSLDYRSTFLRLDNTSTQPTFDLRNSSNIGLGVKFLIR</sequence>
<dbReference type="InterPro" id="IPR011250">
    <property type="entry name" value="OMP/PagP_B-barrel"/>
</dbReference>
<dbReference type="RefSeq" id="WP_250428419.1">
    <property type="nucleotide sequence ID" value="NZ_JALPRR010000001.1"/>
</dbReference>
<organism evidence="2 3">
    <name type="scientific">Pontibacter ruber</name>
    <dbReference type="NCBI Taxonomy" id="1343895"/>
    <lineage>
        <taxon>Bacteria</taxon>
        <taxon>Pseudomonadati</taxon>
        <taxon>Bacteroidota</taxon>
        <taxon>Cytophagia</taxon>
        <taxon>Cytophagales</taxon>
        <taxon>Hymenobacteraceae</taxon>
        <taxon>Pontibacter</taxon>
    </lineage>
</organism>
<protein>
    <submittedName>
        <fullName evidence="2">Porin family protein</fullName>
    </submittedName>
</protein>
<dbReference type="Gene3D" id="2.40.160.20">
    <property type="match status" value="1"/>
</dbReference>
<accession>A0ABW5CX88</accession>
<proteinExistence type="predicted"/>
<name>A0ABW5CX88_9BACT</name>
<evidence type="ECO:0000256" key="1">
    <source>
        <dbReference type="SAM" id="SignalP"/>
    </source>
</evidence>
<gene>
    <name evidence="2" type="ORF">ACFSKP_10260</name>
</gene>
<reference evidence="3" key="1">
    <citation type="journal article" date="2019" name="Int. J. Syst. Evol. Microbiol.">
        <title>The Global Catalogue of Microorganisms (GCM) 10K type strain sequencing project: providing services to taxonomists for standard genome sequencing and annotation.</title>
        <authorList>
            <consortium name="The Broad Institute Genomics Platform"/>
            <consortium name="The Broad Institute Genome Sequencing Center for Infectious Disease"/>
            <person name="Wu L."/>
            <person name="Ma J."/>
        </authorList>
    </citation>
    <scope>NUCLEOTIDE SEQUENCE [LARGE SCALE GENOMIC DNA]</scope>
    <source>
        <strain evidence="3">CGMCC 4.1782</strain>
    </source>
</reference>
<evidence type="ECO:0000313" key="2">
    <source>
        <dbReference type="EMBL" id="MFD2246638.1"/>
    </source>
</evidence>
<dbReference type="SUPFAM" id="SSF56925">
    <property type="entry name" value="OMPA-like"/>
    <property type="match status" value="1"/>
</dbReference>
<evidence type="ECO:0000313" key="3">
    <source>
        <dbReference type="Proteomes" id="UP001597374"/>
    </source>
</evidence>
<feature type="signal peptide" evidence="1">
    <location>
        <begin position="1"/>
        <end position="23"/>
    </location>
</feature>
<feature type="chain" id="PRO_5046047686" evidence="1">
    <location>
        <begin position="24"/>
        <end position="187"/>
    </location>
</feature>
<keyword evidence="1" id="KW-0732">Signal</keyword>
<dbReference type="Proteomes" id="UP001597374">
    <property type="component" value="Unassembled WGS sequence"/>
</dbReference>
<comment type="caution">
    <text evidence="2">The sequence shown here is derived from an EMBL/GenBank/DDBJ whole genome shotgun (WGS) entry which is preliminary data.</text>
</comment>
<keyword evidence="3" id="KW-1185">Reference proteome</keyword>